<dbReference type="CTD" id="79856"/>
<feature type="region of interest" description="Disordered" evidence="1">
    <location>
        <begin position="41"/>
        <end position="158"/>
    </location>
</feature>
<feature type="compositionally biased region" description="Basic and acidic residues" evidence="1">
    <location>
        <begin position="96"/>
        <end position="108"/>
    </location>
</feature>
<dbReference type="InParanoid" id="A0A6J3QZL9"/>
<reference evidence="3" key="1">
    <citation type="submission" date="2025-08" db="UniProtKB">
        <authorList>
            <consortium name="RefSeq"/>
        </authorList>
    </citation>
    <scope>IDENTIFICATION</scope>
    <source>
        <tissue evidence="3">Spleen</tissue>
    </source>
</reference>
<dbReference type="AlphaFoldDB" id="A0A6J3QZL9"/>
<dbReference type="Proteomes" id="UP000245320">
    <property type="component" value="Chromosome 2"/>
</dbReference>
<sequence>MLTNRWLSAEGSPCTAAPLGSVGGARLALAGSSLISPLQDPAALGNALGGANVGAGPAGTRRRGRRRRGLWSERGEFGCKRRVHAGSSHPVGGARGRGDPAEPRERPHGVPSGGAVPRAQTHRAEALQRVPRAAQTDQETVQSARLPLETPAQLEDQRTGAAAAELGGLYPGHPILEPGCAQGTTGIPESSPLAHSPQGQQLGRPGGVPARQQQLTAVPPACYQLLHGSLYLHPIPRASAQRGGERCAPGPLWLQRQHS</sequence>
<keyword evidence="2" id="KW-1185">Reference proteome</keyword>
<dbReference type="RefSeq" id="XP_033707679.1">
    <property type="nucleotide sequence ID" value="XM_033851788.1"/>
</dbReference>
<feature type="region of interest" description="Disordered" evidence="1">
    <location>
        <begin position="240"/>
        <end position="259"/>
    </location>
</feature>
<feature type="compositionally biased region" description="Basic residues" evidence="1">
    <location>
        <begin position="60"/>
        <end position="69"/>
    </location>
</feature>
<feature type="region of interest" description="Disordered" evidence="1">
    <location>
        <begin position="175"/>
        <end position="211"/>
    </location>
</feature>
<accession>A0A6J3QZL9</accession>
<evidence type="ECO:0000256" key="1">
    <source>
        <dbReference type="SAM" id="MobiDB-lite"/>
    </source>
</evidence>
<evidence type="ECO:0000313" key="3">
    <source>
        <dbReference type="RefSeq" id="XP_033707679.1"/>
    </source>
</evidence>
<feature type="compositionally biased region" description="Gly residues" evidence="1">
    <location>
        <begin position="47"/>
        <end position="57"/>
    </location>
</feature>
<evidence type="ECO:0000313" key="2">
    <source>
        <dbReference type="Proteomes" id="UP000245320"/>
    </source>
</evidence>
<protein>
    <submittedName>
        <fullName evidence="3">Sorting nexin-22 isoform X1</fullName>
    </submittedName>
</protein>
<feature type="compositionally biased region" description="Basic and acidic residues" evidence="1">
    <location>
        <begin position="70"/>
        <end position="79"/>
    </location>
</feature>
<name>A0A6J3QZL9_TURTR</name>
<gene>
    <name evidence="3" type="primary">SNX22</name>
</gene>
<proteinExistence type="predicted"/>
<organism evidence="2 3">
    <name type="scientific">Tursiops truncatus</name>
    <name type="common">Atlantic bottle-nosed dolphin</name>
    <name type="synonym">Delphinus truncatus</name>
    <dbReference type="NCBI Taxonomy" id="9739"/>
    <lineage>
        <taxon>Eukaryota</taxon>
        <taxon>Metazoa</taxon>
        <taxon>Chordata</taxon>
        <taxon>Craniata</taxon>
        <taxon>Vertebrata</taxon>
        <taxon>Euteleostomi</taxon>
        <taxon>Mammalia</taxon>
        <taxon>Eutheria</taxon>
        <taxon>Laurasiatheria</taxon>
        <taxon>Artiodactyla</taxon>
        <taxon>Whippomorpha</taxon>
        <taxon>Cetacea</taxon>
        <taxon>Odontoceti</taxon>
        <taxon>Delphinidae</taxon>
        <taxon>Tursiops</taxon>
    </lineage>
</organism>